<keyword evidence="2" id="KW-1185">Reference proteome</keyword>
<dbReference type="VEuPathDB" id="VectorBase:HLOH_050743"/>
<accession>A0A9J6GFR2</accession>
<dbReference type="Proteomes" id="UP000821853">
    <property type="component" value="Chromosome 4"/>
</dbReference>
<dbReference type="EMBL" id="JABSTR010000006">
    <property type="protein sequence ID" value="KAH9374043.1"/>
    <property type="molecule type" value="Genomic_DNA"/>
</dbReference>
<organism evidence="1 2">
    <name type="scientific">Haemaphysalis longicornis</name>
    <name type="common">Bush tick</name>
    <dbReference type="NCBI Taxonomy" id="44386"/>
    <lineage>
        <taxon>Eukaryota</taxon>
        <taxon>Metazoa</taxon>
        <taxon>Ecdysozoa</taxon>
        <taxon>Arthropoda</taxon>
        <taxon>Chelicerata</taxon>
        <taxon>Arachnida</taxon>
        <taxon>Acari</taxon>
        <taxon>Parasitiformes</taxon>
        <taxon>Ixodida</taxon>
        <taxon>Ixodoidea</taxon>
        <taxon>Ixodidae</taxon>
        <taxon>Haemaphysalinae</taxon>
        <taxon>Haemaphysalis</taxon>
    </lineage>
</organism>
<sequence>MAQVGSVTPPLQTNLHRFLRCRPRRGMRPEEQSFARRFRLQRFNWEGGAAASLYLICAVTAPGHLMGNRLYGCSPESSGLSSYGGRSKLDTWKAAKPLVPPFSYLEISFALFARSPLRKRRALITMRPRGDWQMAARNSATHHPHAESVRFFPVSFLLFSSLAARAQGGPLGRWAFGDHTASLAVVSGDCPTEWDQRRYRTE</sequence>
<dbReference type="AlphaFoldDB" id="A0A9J6GFR2"/>
<name>A0A9J6GFR2_HAELO</name>
<protein>
    <submittedName>
        <fullName evidence="1">Uncharacterized protein</fullName>
    </submittedName>
</protein>
<evidence type="ECO:0000313" key="2">
    <source>
        <dbReference type="Proteomes" id="UP000821853"/>
    </source>
</evidence>
<gene>
    <name evidence="1" type="ORF">HPB48_005312</name>
</gene>
<reference evidence="1 2" key="1">
    <citation type="journal article" date="2020" name="Cell">
        <title>Large-Scale Comparative Analyses of Tick Genomes Elucidate Their Genetic Diversity and Vector Capacities.</title>
        <authorList>
            <consortium name="Tick Genome and Microbiome Consortium (TIGMIC)"/>
            <person name="Jia N."/>
            <person name="Wang J."/>
            <person name="Shi W."/>
            <person name="Du L."/>
            <person name="Sun Y."/>
            <person name="Zhan W."/>
            <person name="Jiang J.F."/>
            <person name="Wang Q."/>
            <person name="Zhang B."/>
            <person name="Ji P."/>
            <person name="Bell-Sakyi L."/>
            <person name="Cui X.M."/>
            <person name="Yuan T.T."/>
            <person name="Jiang B.G."/>
            <person name="Yang W.F."/>
            <person name="Lam T.T."/>
            <person name="Chang Q.C."/>
            <person name="Ding S.J."/>
            <person name="Wang X.J."/>
            <person name="Zhu J.G."/>
            <person name="Ruan X.D."/>
            <person name="Zhao L."/>
            <person name="Wei J.T."/>
            <person name="Ye R.Z."/>
            <person name="Que T.C."/>
            <person name="Du C.H."/>
            <person name="Zhou Y.H."/>
            <person name="Cheng J.X."/>
            <person name="Dai P.F."/>
            <person name="Guo W.B."/>
            <person name="Han X.H."/>
            <person name="Huang E.J."/>
            <person name="Li L.F."/>
            <person name="Wei W."/>
            <person name="Gao Y.C."/>
            <person name="Liu J.Z."/>
            <person name="Shao H.Z."/>
            <person name="Wang X."/>
            <person name="Wang C.C."/>
            <person name="Yang T.C."/>
            <person name="Huo Q.B."/>
            <person name="Li W."/>
            <person name="Chen H.Y."/>
            <person name="Chen S.E."/>
            <person name="Zhou L.G."/>
            <person name="Ni X.B."/>
            <person name="Tian J.H."/>
            <person name="Sheng Y."/>
            <person name="Liu T."/>
            <person name="Pan Y.S."/>
            <person name="Xia L.Y."/>
            <person name="Li J."/>
            <person name="Zhao F."/>
            <person name="Cao W.C."/>
        </authorList>
    </citation>
    <scope>NUCLEOTIDE SEQUENCE [LARGE SCALE GENOMIC DNA]</scope>
    <source>
        <strain evidence="1">HaeL-2018</strain>
    </source>
</reference>
<evidence type="ECO:0000313" key="1">
    <source>
        <dbReference type="EMBL" id="KAH9374043.1"/>
    </source>
</evidence>
<comment type="caution">
    <text evidence="1">The sequence shown here is derived from an EMBL/GenBank/DDBJ whole genome shotgun (WGS) entry which is preliminary data.</text>
</comment>
<proteinExistence type="predicted"/>